<dbReference type="Proteomes" id="UP000245119">
    <property type="component" value="Linkage Group LG14"/>
</dbReference>
<comment type="caution">
    <text evidence="3">The sequence shown here is derived from an EMBL/GenBank/DDBJ whole genome shotgun (WGS) entry which is preliminary data.</text>
</comment>
<evidence type="ECO:0000313" key="3">
    <source>
        <dbReference type="EMBL" id="PVD18936.1"/>
    </source>
</evidence>
<feature type="compositionally biased region" description="Polar residues" evidence="2">
    <location>
        <begin position="346"/>
        <end position="358"/>
    </location>
</feature>
<keyword evidence="4" id="KW-1185">Reference proteome</keyword>
<dbReference type="Pfam" id="PF12796">
    <property type="entry name" value="Ank_2"/>
    <property type="match status" value="1"/>
</dbReference>
<keyword evidence="1" id="KW-0040">ANK repeat</keyword>
<accession>A0A2T7NCP1</accession>
<dbReference type="AlphaFoldDB" id="A0A2T7NCP1"/>
<evidence type="ECO:0000256" key="1">
    <source>
        <dbReference type="PROSITE-ProRule" id="PRU00023"/>
    </source>
</evidence>
<dbReference type="SMART" id="SM00248">
    <property type="entry name" value="ANK"/>
    <property type="match status" value="5"/>
</dbReference>
<dbReference type="EMBL" id="PZQS01000014">
    <property type="protein sequence ID" value="PVD18936.1"/>
    <property type="molecule type" value="Genomic_DNA"/>
</dbReference>
<dbReference type="InterPro" id="IPR036770">
    <property type="entry name" value="Ankyrin_rpt-contain_sf"/>
</dbReference>
<feature type="compositionally biased region" description="Basic and acidic residues" evidence="2">
    <location>
        <begin position="325"/>
        <end position="338"/>
    </location>
</feature>
<dbReference type="STRING" id="400727.A0A2T7NCP1"/>
<reference evidence="3 4" key="1">
    <citation type="submission" date="2018-04" db="EMBL/GenBank/DDBJ databases">
        <title>The genome of golden apple snail Pomacea canaliculata provides insight into stress tolerance and invasive adaptation.</title>
        <authorList>
            <person name="Liu C."/>
            <person name="Liu B."/>
            <person name="Ren Y."/>
            <person name="Zhang Y."/>
            <person name="Wang H."/>
            <person name="Li S."/>
            <person name="Jiang F."/>
            <person name="Yin L."/>
            <person name="Zhang G."/>
            <person name="Qian W."/>
            <person name="Fan W."/>
        </authorList>
    </citation>
    <scope>NUCLEOTIDE SEQUENCE [LARGE SCALE GENOMIC DNA]</scope>
    <source>
        <strain evidence="3">SZHN2017</strain>
        <tissue evidence="3">Muscle</tissue>
    </source>
</reference>
<proteinExistence type="predicted"/>
<dbReference type="PANTHER" id="PTHR24125">
    <property type="entry name" value="ANKYRIN REPEAT AND DEATH DOMAIN-CONTAINING PROTEIN"/>
    <property type="match status" value="1"/>
</dbReference>
<dbReference type="InterPro" id="IPR002110">
    <property type="entry name" value="Ankyrin_rpt"/>
</dbReference>
<evidence type="ECO:0000256" key="2">
    <source>
        <dbReference type="SAM" id="MobiDB-lite"/>
    </source>
</evidence>
<sequence>MNCVAMAAESEDRNIFIAITHGNLHRLRSLLSSIDDLNVRDSNFRTPLIHAVAVSSDEALITHVVRQLVQRGCDINAQDALGRTALMYACLERDKLDVVKLLVKCRRCDPNLQDVDGNTALIHSVESGNTPALRILTHHPHMKSAPKMDLKNSAGLTALQLAAKLGLAECCRELMRNGGDSSKIKSGELWPQLAENHTKNHFEKLELSQDCDSDLDESLSSLPSSRDYIPSSFGHRPQSKLTFRTSSQVFDDSFRPVVAEVVAAVRKTNRSVLGMRRDLEVHREISNLSTVQSRNHRLDILEKTTQPNHVPPARASPKRTVVASTEDRKKESKKDRKTMTRRPLTPISNWMQGESTSLAGDLPLPSRLPSIPSGKKLRPKPRAPTDMT</sequence>
<dbReference type="InterPro" id="IPR052457">
    <property type="entry name" value="Ankyrin-DD_containing_protein"/>
</dbReference>
<dbReference type="Gene3D" id="1.25.40.20">
    <property type="entry name" value="Ankyrin repeat-containing domain"/>
    <property type="match status" value="1"/>
</dbReference>
<feature type="region of interest" description="Disordered" evidence="2">
    <location>
        <begin position="302"/>
        <end position="388"/>
    </location>
</feature>
<evidence type="ECO:0000313" key="4">
    <source>
        <dbReference type="Proteomes" id="UP000245119"/>
    </source>
</evidence>
<dbReference type="PROSITE" id="PS50088">
    <property type="entry name" value="ANK_REPEAT"/>
    <property type="match status" value="1"/>
</dbReference>
<gene>
    <name evidence="3" type="ORF">C0Q70_21495</name>
</gene>
<dbReference type="PANTHER" id="PTHR24125:SF5">
    <property type="entry name" value="ANKYRIN REPEAT PROTEIN"/>
    <property type="match status" value="1"/>
</dbReference>
<feature type="compositionally biased region" description="Low complexity" evidence="2">
    <location>
        <begin position="362"/>
        <end position="373"/>
    </location>
</feature>
<feature type="repeat" description="ANK" evidence="1">
    <location>
        <begin position="43"/>
        <end position="80"/>
    </location>
</feature>
<protein>
    <submittedName>
        <fullName evidence="3">Uncharacterized protein</fullName>
    </submittedName>
</protein>
<dbReference type="OrthoDB" id="5406014at2759"/>
<dbReference type="OMA" id="CRRCDPN"/>
<name>A0A2T7NCP1_POMCA</name>
<dbReference type="SUPFAM" id="SSF48403">
    <property type="entry name" value="Ankyrin repeat"/>
    <property type="match status" value="1"/>
</dbReference>
<organism evidence="3 4">
    <name type="scientific">Pomacea canaliculata</name>
    <name type="common">Golden apple snail</name>
    <dbReference type="NCBI Taxonomy" id="400727"/>
    <lineage>
        <taxon>Eukaryota</taxon>
        <taxon>Metazoa</taxon>
        <taxon>Spiralia</taxon>
        <taxon>Lophotrochozoa</taxon>
        <taxon>Mollusca</taxon>
        <taxon>Gastropoda</taxon>
        <taxon>Caenogastropoda</taxon>
        <taxon>Architaenioglossa</taxon>
        <taxon>Ampullarioidea</taxon>
        <taxon>Ampullariidae</taxon>
        <taxon>Pomacea</taxon>
    </lineage>
</organism>